<proteinExistence type="predicted"/>
<evidence type="ECO:0000313" key="3">
    <source>
        <dbReference type="EMBL" id="OGG46665.1"/>
    </source>
</evidence>
<evidence type="ECO:0000256" key="1">
    <source>
        <dbReference type="SAM" id="MobiDB-lite"/>
    </source>
</evidence>
<keyword evidence="2" id="KW-1133">Transmembrane helix</keyword>
<evidence type="ECO:0000313" key="4">
    <source>
        <dbReference type="Proteomes" id="UP000178606"/>
    </source>
</evidence>
<feature type="region of interest" description="Disordered" evidence="1">
    <location>
        <begin position="54"/>
        <end position="74"/>
    </location>
</feature>
<accession>A0A1F6CBQ6</accession>
<organism evidence="3 4">
    <name type="scientific">Handelsmanbacteria sp. (strain RIFCSPLOWO2_12_FULL_64_10)</name>
    <dbReference type="NCBI Taxonomy" id="1817868"/>
    <lineage>
        <taxon>Bacteria</taxon>
        <taxon>Candidatus Handelsmaniibacteriota</taxon>
    </lineage>
</organism>
<evidence type="ECO:0000256" key="2">
    <source>
        <dbReference type="SAM" id="Phobius"/>
    </source>
</evidence>
<sequence length="74" mass="8106">MIWSREEHKDLFWAGFIAGAVAGGMLGLLLATDVGRETRRRIGHVAAGLKDRINGKTRVSSDEEQSRVDAESPI</sequence>
<dbReference type="EMBL" id="MFKF01000289">
    <property type="protein sequence ID" value="OGG46665.1"/>
    <property type="molecule type" value="Genomic_DNA"/>
</dbReference>
<keyword evidence="2" id="KW-0472">Membrane</keyword>
<evidence type="ECO:0008006" key="5">
    <source>
        <dbReference type="Google" id="ProtNLM"/>
    </source>
</evidence>
<dbReference type="Pfam" id="PF12732">
    <property type="entry name" value="YtxH"/>
    <property type="match status" value="1"/>
</dbReference>
<dbReference type="AlphaFoldDB" id="A0A1F6CBQ6"/>
<feature type="transmembrane region" description="Helical" evidence="2">
    <location>
        <begin position="12"/>
        <end position="31"/>
    </location>
</feature>
<dbReference type="Proteomes" id="UP000178606">
    <property type="component" value="Unassembled WGS sequence"/>
</dbReference>
<name>A0A1F6CBQ6_HANXR</name>
<reference evidence="3 4" key="1">
    <citation type="journal article" date="2016" name="Nat. Commun.">
        <title>Thousands of microbial genomes shed light on interconnected biogeochemical processes in an aquifer system.</title>
        <authorList>
            <person name="Anantharaman K."/>
            <person name="Brown C.T."/>
            <person name="Hug L.A."/>
            <person name="Sharon I."/>
            <person name="Castelle C.J."/>
            <person name="Probst A.J."/>
            <person name="Thomas B.C."/>
            <person name="Singh A."/>
            <person name="Wilkins M.J."/>
            <person name="Karaoz U."/>
            <person name="Brodie E.L."/>
            <person name="Williams K.H."/>
            <person name="Hubbard S.S."/>
            <person name="Banfield J.F."/>
        </authorList>
    </citation>
    <scope>NUCLEOTIDE SEQUENCE [LARGE SCALE GENOMIC DNA]</scope>
    <source>
        <strain evidence="4">RIFCSPLOWO2_12_FULL_64_10</strain>
    </source>
</reference>
<gene>
    <name evidence="3" type="ORF">A3F84_07425</name>
</gene>
<comment type="caution">
    <text evidence="3">The sequence shown here is derived from an EMBL/GenBank/DDBJ whole genome shotgun (WGS) entry which is preliminary data.</text>
</comment>
<dbReference type="InterPro" id="IPR024623">
    <property type="entry name" value="YtxH"/>
</dbReference>
<protein>
    <recommendedName>
        <fullName evidence="5">YtxH domain-containing protein</fullName>
    </recommendedName>
</protein>
<keyword evidence="2" id="KW-0812">Transmembrane</keyword>